<name>A0A194WTI2_MOLSC</name>
<dbReference type="AlphaFoldDB" id="A0A194WTI2"/>
<dbReference type="Proteomes" id="UP000070700">
    <property type="component" value="Unassembled WGS sequence"/>
</dbReference>
<dbReference type="KEGG" id="psco:LY89DRAFT_786877"/>
<keyword evidence="2" id="KW-1185">Reference proteome</keyword>
<dbReference type="OrthoDB" id="3564122at2759"/>
<protein>
    <submittedName>
        <fullName evidence="1">Uncharacterized protein</fullName>
    </submittedName>
</protein>
<evidence type="ECO:0000313" key="2">
    <source>
        <dbReference type="Proteomes" id="UP000070700"/>
    </source>
</evidence>
<sequence length="505" mass="55541">MSRRLRSQEKMFLFLLFTFCVFELSFPNIYDSRTNVPEMLITRLQAFAFWIAALVSARQGQLPTTTSFLPASSEAFICKAGSCAYNVVASSIRGIPPAITTNDPKDKVPSITNYPYHPGKRSSRVTRVGTVKRVDEEDPTIIRQRDFTDPNTFLTGTKAQWFQHAVGLVESSGPQRIETPTGGIPSSTWFDYSDLRNHAITTGTGPSWGCTSVLVFSERGVWMAHFWEQEQIQNSTTFDSDVLNFLRIGSGDGIHQGLVDVVDWLFNGSIPEDIGESLEEPLFSAAVIFTPSYRDSQKVPEGAKAADPIYGDQIKKIKALLIDQLPAFTDQNIQVATYKPVNSAAEMEAQPWLGLMTFEYAPQHLRKTDDGQCIVSRALRIWNQDEILGVYPYTWPQSLPTASGLPDIQLRSKQVDIGACPADVSGILKSQGNGAYEPQFVFGLNAPATTIPTSTTASTIQPTPPPTLPDSDYMCSSWQLSPNGVQVGSDCGGDPNKVVTVTVSW</sequence>
<proteinExistence type="predicted"/>
<dbReference type="EMBL" id="KQ947427">
    <property type="protein sequence ID" value="KUJ11260.1"/>
    <property type="molecule type" value="Genomic_DNA"/>
</dbReference>
<dbReference type="GeneID" id="28832748"/>
<reference evidence="1 2" key="1">
    <citation type="submission" date="2015-10" db="EMBL/GenBank/DDBJ databases">
        <title>Full genome of DAOMC 229536 Phialocephala scopiformis, a fungal endophyte of spruce producing the potent anti-insectan compound rugulosin.</title>
        <authorList>
            <consortium name="DOE Joint Genome Institute"/>
            <person name="Walker A.K."/>
            <person name="Frasz S.L."/>
            <person name="Seifert K.A."/>
            <person name="Miller J.D."/>
            <person name="Mondo S.J."/>
            <person name="Labutti K."/>
            <person name="Lipzen A."/>
            <person name="Dockter R."/>
            <person name="Kennedy M."/>
            <person name="Grigoriev I.V."/>
            <person name="Spatafora J.W."/>
        </authorList>
    </citation>
    <scope>NUCLEOTIDE SEQUENCE [LARGE SCALE GENOMIC DNA]</scope>
    <source>
        <strain evidence="1 2">CBS 120377</strain>
    </source>
</reference>
<gene>
    <name evidence="1" type="ORF">LY89DRAFT_786877</name>
</gene>
<accession>A0A194WTI2</accession>
<organism evidence="1 2">
    <name type="scientific">Mollisia scopiformis</name>
    <name type="common">Conifer needle endophyte fungus</name>
    <name type="synonym">Phialocephala scopiformis</name>
    <dbReference type="NCBI Taxonomy" id="149040"/>
    <lineage>
        <taxon>Eukaryota</taxon>
        <taxon>Fungi</taxon>
        <taxon>Dikarya</taxon>
        <taxon>Ascomycota</taxon>
        <taxon>Pezizomycotina</taxon>
        <taxon>Leotiomycetes</taxon>
        <taxon>Helotiales</taxon>
        <taxon>Mollisiaceae</taxon>
        <taxon>Mollisia</taxon>
    </lineage>
</organism>
<evidence type="ECO:0000313" key="1">
    <source>
        <dbReference type="EMBL" id="KUJ11260.1"/>
    </source>
</evidence>
<dbReference type="InParanoid" id="A0A194WTI2"/>
<dbReference type="RefSeq" id="XP_018065615.1">
    <property type="nucleotide sequence ID" value="XM_018223022.1"/>
</dbReference>